<dbReference type="EMBL" id="BAAAPF010000022">
    <property type="protein sequence ID" value="GAA2114205.1"/>
    <property type="molecule type" value="Genomic_DNA"/>
</dbReference>
<feature type="coiled-coil region" evidence="1">
    <location>
        <begin position="34"/>
        <end position="61"/>
    </location>
</feature>
<reference evidence="2 3" key="1">
    <citation type="journal article" date="2019" name="Int. J. Syst. Evol. Microbiol.">
        <title>The Global Catalogue of Microorganisms (GCM) 10K type strain sequencing project: providing services to taxonomists for standard genome sequencing and annotation.</title>
        <authorList>
            <consortium name="The Broad Institute Genomics Platform"/>
            <consortium name="The Broad Institute Genome Sequencing Center for Infectious Disease"/>
            <person name="Wu L."/>
            <person name="Ma J."/>
        </authorList>
    </citation>
    <scope>NUCLEOTIDE SEQUENCE [LARGE SCALE GENOMIC DNA]</scope>
    <source>
        <strain evidence="2 3">JCM 15481</strain>
    </source>
</reference>
<accession>A0ABN2XP50</accession>
<dbReference type="Proteomes" id="UP001500443">
    <property type="component" value="Unassembled WGS sequence"/>
</dbReference>
<keyword evidence="3" id="KW-1185">Reference proteome</keyword>
<gene>
    <name evidence="2" type="ORF">GCM10009802_13420</name>
</gene>
<evidence type="ECO:0000313" key="2">
    <source>
        <dbReference type="EMBL" id="GAA2114205.1"/>
    </source>
</evidence>
<name>A0ABN2XP50_9ACTN</name>
<protein>
    <submittedName>
        <fullName evidence="2">Uncharacterized protein</fullName>
    </submittedName>
</protein>
<evidence type="ECO:0000313" key="3">
    <source>
        <dbReference type="Proteomes" id="UP001500443"/>
    </source>
</evidence>
<organism evidence="2 3">
    <name type="scientific">Streptomyces synnematoformans</name>
    <dbReference type="NCBI Taxonomy" id="415721"/>
    <lineage>
        <taxon>Bacteria</taxon>
        <taxon>Bacillati</taxon>
        <taxon>Actinomycetota</taxon>
        <taxon>Actinomycetes</taxon>
        <taxon>Kitasatosporales</taxon>
        <taxon>Streptomycetaceae</taxon>
        <taxon>Streptomyces</taxon>
    </lineage>
</organism>
<sequence>MQNEIDGQFSTQDQRAGILRLVSARDGDYARRGLEVAESIAQQATTERRNIRAKTQDLRGEGPVITDMSHDMFCNLAAGGILADLVVCPETLGVGCAAALAVYLLADSRGC</sequence>
<keyword evidence="1" id="KW-0175">Coiled coil</keyword>
<comment type="caution">
    <text evidence="2">The sequence shown here is derived from an EMBL/GenBank/DDBJ whole genome shotgun (WGS) entry which is preliminary data.</text>
</comment>
<evidence type="ECO:0000256" key="1">
    <source>
        <dbReference type="SAM" id="Coils"/>
    </source>
</evidence>
<proteinExistence type="predicted"/>